<dbReference type="EMBL" id="JADJMH010000005">
    <property type="protein sequence ID" value="MBK7674620.1"/>
    <property type="molecule type" value="Genomic_DNA"/>
</dbReference>
<keyword evidence="7 16" id="KW-0812">Transmembrane</keyword>
<keyword evidence="3 16" id="KW-1003">Cell membrane</keyword>
<comment type="subcellular location">
    <subcellularLocation>
        <location evidence="16">Cell inner membrane</location>
        <topology evidence="16">Multi-pass membrane protein</topology>
    </subcellularLocation>
    <subcellularLocation>
        <location evidence="1">Cell membrane</location>
        <topology evidence="1">Multi-pass membrane protein</topology>
    </subcellularLocation>
    <text evidence="16">Localizes to the division septum.</text>
</comment>
<keyword evidence="10 16" id="KW-1133">Transmembrane helix</keyword>
<evidence type="ECO:0000256" key="10">
    <source>
        <dbReference type="ARBA" id="ARBA00022989"/>
    </source>
</evidence>
<dbReference type="PANTHER" id="PTHR30474:SF2">
    <property type="entry name" value="PEPTIDOGLYCAN GLYCOSYLTRANSFERASE FTSW-RELATED"/>
    <property type="match status" value="1"/>
</dbReference>
<dbReference type="GO" id="GO:0015648">
    <property type="term" value="F:lipid-linked peptidoglycan transporter activity"/>
    <property type="evidence" value="ECO:0007669"/>
    <property type="project" value="TreeGrafter"/>
</dbReference>
<dbReference type="GO" id="GO:0032153">
    <property type="term" value="C:cell division site"/>
    <property type="evidence" value="ECO:0007669"/>
    <property type="project" value="UniProtKB-UniRule"/>
</dbReference>
<feature type="transmembrane region" description="Helical" evidence="16">
    <location>
        <begin position="197"/>
        <end position="218"/>
    </location>
</feature>
<evidence type="ECO:0000256" key="15">
    <source>
        <dbReference type="ARBA" id="ARBA00049902"/>
    </source>
</evidence>
<evidence type="ECO:0000256" key="6">
    <source>
        <dbReference type="ARBA" id="ARBA00022679"/>
    </source>
</evidence>
<feature type="transmembrane region" description="Helical" evidence="16">
    <location>
        <begin position="20"/>
        <end position="42"/>
    </location>
</feature>
<keyword evidence="4 16" id="KW-0132">Cell division</keyword>
<dbReference type="EC" id="2.4.99.28" evidence="16"/>
<evidence type="ECO:0000256" key="12">
    <source>
        <dbReference type="ARBA" id="ARBA00023306"/>
    </source>
</evidence>
<organism evidence="17 18">
    <name type="scientific">Candidatus Accumulibacter proximus</name>
    <dbReference type="NCBI Taxonomy" id="2954385"/>
    <lineage>
        <taxon>Bacteria</taxon>
        <taxon>Pseudomonadati</taxon>
        <taxon>Pseudomonadota</taxon>
        <taxon>Betaproteobacteria</taxon>
        <taxon>Candidatus Accumulibacter</taxon>
    </lineage>
</organism>
<dbReference type="AlphaFoldDB" id="A0A935PWG2"/>
<feature type="transmembrane region" description="Helical" evidence="16">
    <location>
        <begin position="84"/>
        <end position="105"/>
    </location>
</feature>
<feature type="transmembrane region" description="Helical" evidence="16">
    <location>
        <begin position="354"/>
        <end position="373"/>
    </location>
</feature>
<evidence type="ECO:0000256" key="8">
    <source>
        <dbReference type="ARBA" id="ARBA00022960"/>
    </source>
</evidence>
<keyword evidence="13 16" id="KW-0961">Cell wall biogenesis/degradation</keyword>
<evidence type="ECO:0000256" key="16">
    <source>
        <dbReference type="HAMAP-Rule" id="MF_00913"/>
    </source>
</evidence>
<feature type="transmembrane region" description="Helical" evidence="16">
    <location>
        <begin position="152"/>
        <end position="168"/>
    </location>
</feature>
<comment type="function">
    <text evidence="16">Peptidoglycan polymerase that is essential for cell division.</text>
</comment>
<keyword evidence="5 16" id="KW-0328">Glycosyltransferase</keyword>
<evidence type="ECO:0000256" key="13">
    <source>
        <dbReference type="ARBA" id="ARBA00023316"/>
    </source>
</evidence>
<dbReference type="PANTHER" id="PTHR30474">
    <property type="entry name" value="CELL CYCLE PROTEIN"/>
    <property type="match status" value="1"/>
</dbReference>
<sequence length="386" mass="42038">MLRTLDMPRRLPSEIDLALLWSTLLLLVIGMVMVYSASMATAEAGRATGNQSTYFLLRHAAFLIIALVAASIAFQIPLTTWQRWSPWLFVGGSVLLALVLVPGVGREVNGARRWLSLGIVNLQPSELMKLFAVLYAADYTARKMPHMHDLKKAFLPLASAMVAVGILLLKEPDFGAFVVIISIAMGILFLGGMRARLFVVLILVLAAAFAALIIFSPYRRDRIFGFMDPWADAFGRGYQLSHALIAFGRGELFGVGLGASVEKLFYLPEAHTDFLLAVIAEELGFFGVLLVIVLFGLLIQRAFAIGRQAVSLERLYSALVAQGIGVWLGVQGFINMGVNMGLLPTKGLTLPLMSFGGSGILANCVALAVLLRIDWENRQLMRGAKV</sequence>
<reference evidence="17 18" key="1">
    <citation type="submission" date="2020-10" db="EMBL/GenBank/DDBJ databases">
        <title>Connecting structure to function with the recovery of over 1000 high-quality activated sludge metagenome-assembled genomes encoding full-length rRNA genes using long-read sequencing.</title>
        <authorList>
            <person name="Singleton C.M."/>
            <person name="Petriglieri F."/>
            <person name="Kristensen J.M."/>
            <person name="Kirkegaard R.H."/>
            <person name="Michaelsen T.Y."/>
            <person name="Andersen M.H."/>
            <person name="Karst S.M."/>
            <person name="Dueholm M.S."/>
            <person name="Nielsen P.H."/>
            <person name="Albertsen M."/>
        </authorList>
    </citation>
    <scope>NUCLEOTIDE SEQUENCE [LARGE SCALE GENOMIC DNA]</scope>
    <source>
        <strain evidence="17">EsbW_18-Q3-R4-48_BATAC.285</strain>
    </source>
</reference>
<comment type="catalytic activity">
    <reaction evidence="15 16">
        <text>[GlcNAc-(1-&gt;4)-Mur2Ac(oyl-L-Ala-gamma-D-Glu-L-Lys-D-Ala-D-Ala)](n)-di-trans,octa-cis-undecaprenyl diphosphate + beta-D-GlcNAc-(1-&gt;4)-Mur2Ac(oyl-L-Ala-gamma-D-Glu-L-Lys-D-Ala-D-Ala)-di-trans,octa-cis-undecaprenyl diphosphate = [GlcNAc-(1-&gt;4)-Mur2Ac(oyl-L-Ala-gamma-D-Glu-L-Lys-D-Ala-D-Ala)](n+1)-di-trans,octa-cis-undecaprenyl diphosphate + di-trans,octa-cis-undecaprenyl diphosphate + H(+)</text>
        <dbReference type="Rhea" id="RHEA:23708"/>
        <dbReference type="Rhea" id="RHEA-COMP:9602"/>
        <dbReference type="Rhea" id="RHEA-COMP:9603"/>
        <dbReference type="ChEBI" id="CHEBI:15378"/>
        <dbReference type="ChEBI" id="CHEBI:58405"/>
        <dbReference type="ChEBI" id="CHEBI:60033"/>
        <dbReference type="ChEBI" id="CHEBI:78435"/>
        <dbReference type="EC" id="2.4.99.28"/>
    </reaction>
</comment>
<evidence type="ECO:0000256" key="2">
    <source>
        <dbReference type="ARBA" id="ARBA00004752"/>
    </source>
</evidence>
<gene>
    <name evidence="16 17" type="primary">ftsW</name>
    <name evidence="17" type="ORF">IPJ27_07530</name>
</gene>
<evidence type="ECO:0000256" key="14">
    <source>
        <dbReference type="ARBA" id="ARBA00038053"/>
    </source>
</evidence>
<comment type="caution">
    <text evidence="17">The sequence shown here is derived from an EMBL/GenBank/DDBJ whole genome shotgun (WGS) entry which is preliminary data.</text>
</comment>
<feature type="transmembrane region" description="Helical" evidence="16">
    <location>
        <begin position="315"/>
        <end position="334"/>
    </location>
</feature>
<dbReference type="HAMAP" id="MF_00913">
    <property type="entry name" value="PGT_FtsW_proteobact"/>
    <property type="match status" value="1"/>
</dbReference>
<evidence type="ECO:0000256" key="5">
    <source>
        <dbReference type="ARBA" id="ARBA00022676"/>
    </source>
</evidence>
<evidence type="ECO:0000313" key="18">
    <source>
        <dbReference type="Proteomes" id="UP000697998"/>
    </source>
</evidence>
<dbReference type="GO" id="GO:0009252">
    <property type="term" value="P:peptidoglycan biosynthetic process"/>
    <property type="evidence" value="ECO:0007669"/>
    <property type="project" value="UniProtKB-UniRule"/>
</dbReference>
<feature type="transmembrane region" description="Helical" evidence="16">
    <location>
        <begin position="174"/>
        <end position="190"/>
    </location>
</feature>
<dbReference type="GO" id="GO:0071555">
    <property type="term" value="P:cell wall organization"/>
    <property type="evidence" value="ECO:0007669"/>
    <property type="project" value="UniProtKB-KW"/>
</dbReference>
<evidence type="ECO:0000256" key="11">
    <source>
        <dbReference type="ARBA" id="ARBA00023136"/>
    </source>
</evidence>
<dbReference type="Pfam" id="PF01098">
    <property type="entry name" value="FTSW_RODA_SPOVE"/>
    <property type="match status" value="1"/>
</dbReference>
<dbReference type="InterPro" id="IPR013437">
    <property type="entry name" value="FtsW"/>
</dbReference>
<keyword evidence="8 16" id="KW-0133">Cell shape</keyword>
<keyword evidence="16" id="KW-0997">Cell inner membrane</keyword>
<comment type="similarity">
    <text evidence="14 16">Belongs to the SEDS family. FtsW subfamily.</text>
</comment>
<evidence type="ECO:0000256" key="3">
    <source>
        <dbReference type="ARBA" id="ARBA00022475"/>
    </source>
</evidence>
<evidence type="ECO:0000256" key="7">
    <source>
        <dbReference type="ARBA" id="ARBA00022692"/>
    </source>
</evidence>
<dbReference type="NCBIfam" id="TIGR02614">
    <property type="entry name" value="ftsW"/>
    <property type="match status" value="1"/>
</dbReference>
<keyword evidence="12 16" id="KW-0131">Cell cycle</keyword>
<dbReference type="GO" id="GO:0008955">
    <property type="term" value="F:peptidoglycan glycosyltransferase activity"/>
    <property type="evidence" value="ECO:0007669"/>
    <property type="project" value="UniProtKB-UniRule"/>
</dbReference>
<protein>
    <recommendedName>
        <fullName evidence="16">Probable peptidoglycan glycosyltransferase FtsW</fullName>
        <shortName evidence="16">PGT</shortName>
        <ecNumber evidence="16">2.4.99.28</ecNumber>
    </recommendedName>
    <alternativeName>
        <fullName evidence="16">Cell division protein FtsW</fullName>
    </alternativeName>
    <alternativeName>
        <fullName evidence="16">Cell wall polymerase</fullName>
    </alternativeName>
    <alternativeName>
        <fullName evidence="16">Peptidoglycan polymerase</fullName>
        <shortName evidence="16">PG polymerase</shortName>
    </alternativeName>
</protein>
<feature type="transmembrane region" description="Helical" evidence="16">
    <location>
        <begin position="54"/>
        <end position="78"/>
    </location>
</feature>
<evidence type="ECO:0000256" key="9">
    <source>
        <dbReference type="ARBA" id="ARBA00022984"/>
    </source>
</evidence>
<feature type="transmembrane region" description="Helical" evidence="16">
    <location>
        <begin position="283"/>
        <end position="303"/>
    </location>
</feature>
<keyword evidence="11 16" id="KW-0472">Membrane</keyword>
<keyword evidence="6 16" id="KW-0808">Transferase</keyword>
<comment type="pathway">
    <text evidence="2 16">Cell wall biogenesis; peptidoglycan biosynthesis.</text>
</comment>
<dbReference type="GO" id="GO:0005886">
    <property type="term" value="C:plasma membrane"/>
    <property type="evidence" value="ECO:0007669"/>
    <property type="project" value="UniProtKB-SubCell"/>
</dbReference>
<proteinExistence type="inferred from homology"/>
<evidence type="ECO:0000256" key="1">
    <source>
        <dbReference type="ARBA" id="ARBA00004651"/>
    </source>
</evidence>
<dbReference type="GO" id="GO:0043093">
    <property type="term" value="P:FtsZ-dependent cytokinesis"/>
    <property type="evidence" value="ECO:0007669"/>
    <property type="project" value="UniProtKB-UniRule"/>
</dbReference>
<keyword evidence="9 16" id="KW-0573">Peptidoglycan synthesis</keyword>
<evidence type="ECO:0000313" key="17">
    <source>
        <dbReference type="EMBL" id="MBK7674620.1"/>
    </source>
</evidence>
<dbReference type="InterPro" id="IPR001182">
    <property type="entry name" value="FtsW/RodA"/>
</dbReference>
<evidence type="ECO:0000256" key="4">
    <source>
        <dbReference type="ARBA" id="ARBA00022618"/>
    </source>
</evidence>
<dbReference type="Proteomes" id="UP000697998">
    <property type="component" value="Unassembled WGS sequence"/>
</dbReference>
<accession>A0A935PWG2</accession>
<name>A0A935PWG2_9PROT</name>
<dbReference type="GO" id="GO:0008360">
    <property type="term" value="P:regulation of cell shape"/>
    <property type="evidence" value="ECO:0007669"/>
    <property type="project" value="UniProtKB-KW"/>
</dbReference>